<evidence type="ECO:0000313" key="2">
    <source>
        <dbReference type="Proteomes" id="UP000251617"/>
    </source>
</evidence>
<organism evidence="1 2">
    <name type="scientific">Pseudomonas putida</name>
    <name type="common">Arthrobacter siderocapsulatus</name>
    <dbReference type="NCBI Taxonomy" id="303"/>
    <lineage>
        <taxon>Bacteria</taxon>
        <taxon>Pseudomonadati</taxon>
        <taxon>Pseudomonadota</taxon>
        <taxon>Gammaproteobacteria</taxon>
        <taxon>Pseudomonadales</taxon>
        <taxon>Pseudomonadaceae</taxon>
        <taxon>Pseudomonas</taxon>
    </lineage>
</organism>
<reference evidence="1 2" key="1">
    <citation type="submission" date="2018-06" db="EMBL/GenBank/DDBJ databases">
        <title>The genome of Pseudomonas putida NX-1, a lignin degrader.</title>
        <authorList>
            <person name="Xu Z."/>
        </authorList>
    </citation>
    <scope>NUCLEOTIDE SEQUENCE [LARGE SCALE GENOMIC DNA]</scope>
    <source>
        <strain evidence="1 2">NX-1</strain>
    </source>
</reference>
<name>A0AAD0L9L4_PSEPU</name>
<gene>
    <name evidence="1" type="ORF">C1S65_23065</name>
</gene>
<dbReference type="AlphaFoldDB" id="A0AAD0L9L4"/>
<accession>A0AAD0L9L4</accession>
<dbReference type="EMBL" id="CP030750">
    <property type="protein sequence ID" value="AXA26853.1"/>
    <property type="molecule type" value="Genomic_DNA"/>
</dbReference>
<proteinExistence type="predicted"/>
<evidence type="ECO:0000313" key="1">
    <source>
        <dbReference type="EMBL" id="AXA26853.1"/>
    </source>
</evidence>
<protein>
    <submittedName>
        <fullName evidence="1">Uncharacterized protein</fullName>
    </submittedName>
</protein>
<sequence length="61" mass="6930">MPANTGVARARQRDVFFSGSPLLQVRRSYHHSSNNQLTNIKITISLTIKSNNKYRTAIREA</sequence>
<dbReference type="Proteomes" id="UP000251617">
    <property type="component" value="Chromosome"/>
</dbReference>